<dbReference type="Gene3D" id="3.10.450.240">
    <property type="match status" value="1"/>
</dbReference>
<evidence type="ECO:0000256" key="1">
    <source>
        <dbReference type="ARBA" id="ARBA00004173"/>
    </source>
</evidence>
<evidence type="ECO:0000256" key="3">
    <source>
        <dbReference type="ARBA" id="ARBA00023128"/>
    </source>
</evidence>
<keyword evidence="6" id="KW-1185">Reference proteome</keyword>
<name>A0A9Q9DYF2_CURCL</name>
<evidence type="ECO:0000313" key="6">
    <source>
        <dbReference type="Proteomes" id="UP001056012"/>
    </source>
</evidence>
<protein>
    <submittedName>
        <fullName evidence="5">Uncharacterized protein</fullName>
    </submittedName>
</protein>
<feature type="region of interest" description="Disordered" evidence="4">
    <location>
        <begin position="46"/>
        <end position="65"/>
    </location>
</feature>
<dbReference type="OrthoDB" id="19619at2759"/>
<dbReference type="EMBL" id="CP089281">
    <property type="protein sequence ID" value="USP82536.1"/>
    <property type="molecule type" value="Genomic_DNA"/>
</dbReference>
<evidence type="ECO:0000256" key="2">
    <source>
        <dbReference type="ARBA" id="ARBA00022946"/>
    </source>
</evidence>
<dbReference type="PANTHER" id="PTHR28554:SF1">
    <property type="entry name" value="LARGE RIBOSOMAL SUBUNIT PROTEIN ML45"/>
    <property type="match status" value="1"/>
</dbReference>
<dbReference type="Proteomes" id="UP001056012">
    <property type="component" value="Chromosome 8"/>
</dbReference>
<dbReference type="VEuPathDB" id="FungiDB:yc1106_09810"/>
<dbReference type="PANTHER" id="PTHR28554">
    <property type="entry name" value="39S RIBOSOMAL PROTEIN L45, MITOCHONDRIAL"/>
    <property type="match status" value="1"/>
</dbReference>
<evidence type="ECO:0000256" key="4">
    <source>
        <dbReference type="SAM" id="MobiDB-lite"/>
    </source>
</evidence>
<gene>
    <name evidence="5" type="ORF">yc1106_09810</name>
</gene>
<dbReference type="InterPro" id="IPR051975">
    <property type="entry name" value="mtLSU_mL45"/>
</dbReference>
<sequence length="371" mass="42462">MSTQIPFRTARIPALQRQCLFLRQQYQNRAHNLSLCQTVIPATRAFSSTPSRPSKRKTLGQDKAQTRAAAEAQVAPSPKVNFERAQSSVDAMAEDIGLLQNTIIRAPFSELKGIGIRGLTNYYWDLVKSKGTALYSRYYYRACIQKTGWTKFFPVDLFNNRQYINLAQKNYEQIFLNFAKYINPRSGNMAPIKQICLPPLTKKLESRIAARGPVQLQWRLHGPFKSSRVVSHRAAPIGETMPDTAYRQVVVRLVSEQSLRTIPLSSTSTAPRRTVHRLPWVPDAARQQAEKQRQREKKIEDEAGIEAVEVAEEENVVPKTVVDYLVLQKRVIRGKEEEWKVWGFAEESTPKIIERDQEYWRKMLDVQAGSA</sequence>
<keyword evidence="3" id="KW-0496">Mitochondrion</keyword>
<dbReference type="AlphaFoldDB" id="A0A9Q9DYF2"/>
<proteinExistence type="predicted"/>
<evidence type="ECO:0000313" key="5">
    <source>
        <dbReference type="EMBL" id="USP82536.1"/>
    </source>
</evidence>
<organism evidence="5 6">
    <name type="scientific">Curvularia clavata</name>
    <dbReference type="NCBI Taxonomy" id="95742"/>
    <lineage>
        <taxon>Eukaryota</taxon>
        <taxon>Fungi</taxon>
        <taxon>Dikarya</taxon>
        <taxon>Ascomycota</taxon>
        <taxon>Pezizomycotina</taxon>
        <taxon>Dothideomycetes</taxon>
        <taxon>Pleosporomycetidae</taxon>
        <taxon>Pleosporales</taxon>
        <taxon>Pleosporineae</taxon>
        <taxon>Pleosporaceae</taxon>
        <taxon>Curvularia</taxon>
    </lineage>
</organism>
<comment type="subcellular location">
    <subcellularLocation>
        <location evidence="1">Mitochondrion</location>
    </subcellularLocation>
</comment>
<reference evidence="5" key="1">
    <citation type="submission" date="2021-12" db="EMBL/GenBank/DDBJ databases">
        <title>Curvularia clavata genome.</title>
        <authorList>
            <person name="Cao Y."/>
        </authorList>
    </citation>
    <scope>NUCLEOTIDE SEQUENCE</scope>
    <source>
        <strain evidence="5">Yc1106</strain>
    </source>
</reference>
<dbReference type="GO" id="GO:0005739">
    <property type="term" value="C:mitochondrion"/>
    <property type="evidence" value="ECO:0007669"/>
    <property type="project" value="UniProtKB-SubCell"/>
</dbReference>
<keyword evidence="2" id="KW-0809">Transit peptide</keyword>
<accession>A0A9Q9DYF2</accession>